<comment type="caution">
    <text evidence="1">The sequence shown here is derived from an EMBL/GenBank/DDBJ whole genome shotgun (WGS) entry which is preliminary data.</text>
</comment>
<dbReference type="AlphaFoldDB" id="A0A6I3JCK5"/>
<proteinExistence type="predicted"/>
<dbReference type="RefSeq" id="WP_154615300.1">
    <property type="nucleotide sequence ID" value="NZ_CP053660.1"/>
</dbReference>
<evidence type="ECO:0000313" key="2">
    <source>
        <dbReference type="Proteomes" id="UP000433406"/>
    </source>
</evidence>
<accession>A0A6I3JCK5</accession>
<reference evidence="1 2" key="1">
    <citation type="submission" date="2019-10" db="EMBL/GenBank/DDBJ databases">
        <title>Nocardioides novel species isolated from the excrement of Marmot.</title>
        <authorList>
            <person name="Zhang G."/>
        </authorList>
    </citation>
    <scope>NUCLEOTIDE SEQUENCE [LARGE SCALE GENOMIC DNA]</scope>
    <source>
        <strain evidence="2">zg-579</strain>
    </source>
</reference>
<sequence>MKRAATLAAILLLTASAPAGATLPPEMRVDVRGTAGEPLLVRMKFFPASDADASPATFRVVVRTGGRVVWDKTKTPNKHRAARFQRDLPAGTYRLVARFVPNPGSPTPLHKQVRLVTVE</sequence>
<dbReference type="Proteomes" id="UP000433406">
    <property type="component" value="Unassembled WGS sequence"/>
</dbReference>
<protein>
    <submittedName>
        <fullName evidence="1">Uncharacterized protein</fullName>
    </submittedName>
</protein>
<organism evidence="1 2">
    <name type="scientific">Nocardioides marmotae</name>
    <dbReference type="NCBI Taxonomy" id="2663857"/>
    <lineage>
        <taxon>Bacteria</taxon>
        <taxon>Bacillati</taxon>
        <taxon>Actinomycetota</taxon>
        <taxon>Actinomycetes</taxon>
        <taxon>Propionibacteriales</taxon>
        <taxon>Nocardioidaceae</taxon>
        <taxon>Nocardioides</taxon>
    </lineage>
</organism>
<dbReference type="EMBL" id="WLCI01000013">
    <property type="protein sequence ID" value="MTB95857.1"/>
    <property type="molecule type" value="Genomic_DNA"/>
</dbReference>
<gene>
    <name evidence="1" type="ORF">GGQ22_12275</name>
</gene>
<evidence type="ECO:0000313" key="1">
    <source>
        <dbReference type="EMBL" id="MTB95857.1"/>
    </source>
</evidence>
<keyword evidence="2" id="KW-1185">Reference proteome</keyword>
<name>A0A6I3JCK5_9ACTN</name>